<evidence type="ECO:0000313" key="3">
    <source>
        <dbReference type="Proteomes" id="UP000593574"/>
    </source>
</evidence>
<dbReference type="EMBL" id="JABEZV010000007">
    <property type="protein sequence ID" value="MBA0715974.1"/>
    <property type="molecule type" value="Genomic_DNA"/>
</dbReference>
<sequence length="204" mass="23842">WNHELSYVGLPKELQDIRLQLDQLSKVEHVKVPLVVHTTVELHEFDRVMREYGFIPNCEPIIARELACNPEYMPWFRHHDDDNFDDDIYADYVSAPMKSSYFLPLVYETQYTYTPTLVVSHAPPGSLFYQGGSSSQPLVHRIEKTRWQLKSRLQSTMDGSEEKGGGDDEDEEEEQLEPQLERRKNLSCDRRPLHCGTHSARRHK</sequence>
<organism evidence="2 3">
    <name type="scientific">Gossypium laxum</name>
    <dbReference type="NCBI Taxonomy" id="34288"/>
    <lineage>
        <taxon>Eukaryota</taxon>
        <taxon>Viridiplantae</taxon>
        <taxon>Streptophyta</taxon>
        <taxon>Embryophyta</taxon>
        <taxon>Tracheophyta</taxon>
        <taxon>Spermatophyta</taxon>
        <taxon>Magnoliopsida</taxon>
        <taxon>eudicotyledons</taxon>
        <taxon>Gunneridae</taxon>
        <taxon>Pentapetalae</taxon>
        <taxon>rosids</taxon>
        <taxon>malvids</taxon>
        <taxon>Malvales</taxon>
        <taxon>Malvaceae</taxon>
        <taxon>Malvoideae</taxon>
        <taxon>Gossypium</taxon>
    </lineage>
</organism>
<accession>A0A7J8ZXF0</accession>
<feature type="compositionally biased region" description="Acidic residues" evidence="1">
    <location>
        <begin position="167"/>
        <end position="176"/>
    </location>
</feature>
<feature type="region of interest" description="Disordered" evidence="1">
    <location>
        <begin position="151"/>
        <end position="204"/>
    </location>
</feature>
<comment type="caution">
    <text evidence="2">The sequence shown here is derived from an EMBL/GenBank/DDBJ whole genome shotgun (WGS) entry which is preliminary data.</text>
</comment>
<evidence type="ECO:0000256" key="1">
    <source>
        <dbReference type="SAM" id="MobiDB-lite"/>
    </source>
</evidence>
<dbReference type="AlphaFoldDB" id="A0A7J8ZXF0"/>
<feature type="non-terminal residue" evidence="2">
    <location>
        <position position="1"/>
    </location>
</feature>
<dbReference type="Proteomes" id="UP000593574">
    <property type="component" value="Unassembled WGS sequence"/>
</dbReference>
<gene>
    <name evidence="2" type="ORF">Golax_014845</name>
</gene>
<protein>
    <submittedName>
        <fullName evidence="2">Uncharacterized protein</fullName>
    </submittedName>
</protein>
<keyword evidence="3" id="KW-1185">Reference proteome</keyword>
<feature type="compositionally biased region" description="Basic and acidic residues" evidence="1">
    <location>
        <begin position="179"/>
        <end position="192"/>
    </location>
</feature>
<evidence type="ECO:0000313" key="2">
    <source>
        <dbReference type="EMBL" id="MBA0715974.1"/>
    </source>
</evidence>
<proteinExistence type="predicted"/>
<name>A0A7J8ZXF0_9ROSI</name>
<reference evidence="2 3" key="1">
    <citation type="journal article" date="2019" name="Genome Biol. Evol.">
        <title>Insights into the evolution of the New World diploid cottons (Gossypium, subgenus Houzingenia) based on genome sequencing.</title>
        <authorList>
            <person name="Grover C.E."/>
            <person name="Arick M.A. 2nd"/>
            <person name="Thrash A."/>
            <person name="Conover J.L."/>
            <person name="Sanders W.S."/>
            <person name="Peterson D.G."/>
            <person name="Frelichowski J.E."/>
            <person name="Scheffler J.A."/>
            <person name="Scheffler B.E."/>
            <person name="Wendel J.F."/>
        </authorList>
    </citation>
    <scope>NUCLEOTIDE SEQUENCE [LARGE SCALE GENOMIC DNA]</scope>
    <source>
        <strain evidence="2">4</strain>
        <tissue evidence="2">Leaf</tissue>
    </source>
</reference>